<comment type="cofactor">
    <cofactor evidence="1">
        <name>pyridoxal 5'-phosphate</name>
        <dbReference type="ChEBI" id="CHEBI:597326"/>
    </cofactor>
</comment>
<keyword evidence="2" id="KW-0663">Pyridoxal phosphate</keyword>
<dbReference type="EMBL" id="JAVUPU010000001">
    <property type="protein sequence ID" value="MDT9597819.1"/>
    <property type="molecule type" value="Genomic_DNA"/>
</dbReference>
<reference evidence="5 6" key="1">
    <citation type="submission" date="2023-05" db="EMBL/GenBank/DDBJ databases">
        <authorList>
            <person name="Guo Y."/>
        </authorList>
    </citation>
    <scope>NUCLEOTIDE SEQUENCE [LARGE SCALE GENOMIC DNA]</scope>
    <source>
        <strain evidence="5 6">GR2756</strain>
    </source>
</reference>
<evidence type="ECO:0000256" key="3">
    <source>
        <dbReference type="ARBA" id="ARBA00023239"/>
    </source>
</evidence>
<evidence type="ECO:0000313" key="5">
    <source>
        <dbReference type="EMBL" id="MDT9597819.1"/>
    </source>
</evidence>
<evidence type="ECO:0000256" key="1">
    <source>
        <dbReference type="ARBA" id="ARBA00001933"/>
    </source>
</evidence>
<keyword evidence="6" id="KW-1185">Reference proteome</keyword>
<name>A0ABU3Q336_9SPHN</name>
<keyword evidence="3" id="KW-0456">Lyase</keyword>
<dbReference type="InterPro" id="IPR050147">
    <property type="entry name" value="Ser/Thr_Dehydratase"/>
</dbReference>
<dbReference type="RefSeq" id="WP_315723303.1">
    <property type="nucleotide sequence ID" value="NZ_JAVUPU010000001.1"/>
</dbReference>
<dbReference type="InterPro" id="IPR001926">
    <property type="entry name" value="TrpB-like_PALP"/>
</dbReference>
<protein>
    <submittedName>
        <fullName evidence="5">Threonine/serine dehydratase</fullName>
    </submittedName>
</protein>
<dbReference type="PANTHER" id="PTHR48078:SF6">
    <property type="entry name" value="L-THREONINE DEHYDRATASE CATABOLIC TDCB"/>
    <property type="match status" value="1"/>
</dbReference>
<accession>A0ABU3Q336</accession>
<dbReference type="InterPro" id="IPR036052">
    <property type="entry name" value="TrpB-like_PALP_sf"/>
</dbReference>
<comment type="caution">
    <text evidence="5">The sequence shown here is derived from an EMBL/GenBank/DDBJ whole genome shotgun (WGS) entry which is preliminary data.</text>
</comment>
<sequence>MAFLTLRDFQAARKHIEPHVHRTPTIGSETLSRMTGFDVVLKAELLQKAGSYKVRGPLNVLANMSEEAKARGLITSSAGNHAQGVARAARIHGVPAVVVMSKAAKPAKIEATRDYGAEVVIHGEVWDDAYARSLEIMKERNLTYVHPFDDPQLIAGQGLVGLEMIEDVPDLDVVVVPIGGGGLIAGCAMAIKAIKPDVRIIGVEAKQSPAMRRSLDAGQVTPLDSFGPMIDGLVVKRVGDYTFDVVREFVDDVVLVDEERIFETVILIMERLKLVPEAAAAAPVAAILDGLIEAAPGTKVGCILSGGNLDLSALKGMAWN</sequence>
<evidence type="ECO:0000313" key="6">
    <source>
        <dbReference type="Proteomes" id="UP001259572"/>
    </source>
</evidence>
<feature type="domain" description="Tryptophan synthase beta chain-like PALP" evidence="4">
    <location>
        <begin position="16"/>
        <end position="306"/>
    </location>
</feature>
<dbReference type="SUPFAM" id="SSF53686">
    <property type="entry name" value="Tryptophan synthase beta subunit-like PLP-dependent enzymes"/>
    <property type="match status" value="1"/>
</dbReference>
<dbReference type="Proteomes" id="UP001259572">
    <property type="component" value="Unassembled WGS sequence"/>
</dbReference>
<evidence type="ECO:0000256" key="2">
    <source>
        <dbReference type="ARBA" id="ARBA00022898"/>
    </source>
</evidence>
<dbReference type="Pfam" id="PF00291">
    <property type="entry name" value="PALP"/>
    <property type="match status" value="1"/>
</dbReference>
<gene>
    <name evidence="5" type="ORF">RQX22_02515</name>
</gene>
<dbReference type="CDD" id="cd01562">
    <property type="entry name" value="Thr-dehyd"/>
    <property type="match status" value="1"/>
</dbReference>
<dbReference type="PANTHER" id="PTHR48078">
    <property type="entry name" value="THREONINE DEHYDRATASE, MITOCHONDRIAL-RELATED"/>
    <property type="match status" value="1"/>
</dbReference>
<evidence type="ECO:0000259" key="4">
    <source>
        <dbReference type="Pfam" id="PF00291"/>
    </source>
</evidence>
<proteinExistence type="predicted"/>
<dbReference type="Gene3D" id="3.40.50.1100">
    <property type="match status" value="2"/>
</dbReference>
<organism evidence="5 6">
    <name type="scientific">Sphingosinicella rhizophila</name>
    <dbReference type="NCBI Taxonomy" id="3050082"/>
    <lineage>
        <taxon>Bacteria</taxon>
        <taxon>Pseudomonadati</taxon>
        <taxon>Pseudomonadota</taxon>
        <taxon>Alphaproteobacteria</taxon>
        <taxon>Sphingomonadales</taxon>
        <taxon>Sphingosinicellaceae</taxon>
        <taxon>Sphingosinicella</taxon>
    </lineage>
</organism>